<feature type="compositionally biased region" description="Polar residues" evidence="1">
    <location>
        <begin position="7"/>
        <end position="17"/>
    </location>
</feature>
<feature type="compositionally biased region" description="Acidic residues" evidence="1">
    <location>
        <begin position="39"/>
        <end position="54"/>
    </location>
</feature>
<dbReference type="EMBL" id="LT629708">
    <property type="protein sequence ID" value="SDO42533.1"/>
    <property type="molecule type" value="Genomic_DNA"/>
</dbReference>
<evidence type="ECO:0000313" key="5">
    <source>
        <dbReference type="Proteomes" id="UP000182654"/>
    </source>
</evidence>
<evidence type="ECO:0000313" key="3">
    <source>
        <dbReference type="EMBL" id="SDO42533.1"/>
    </source>
</evidence>
<dbReference type="AlphaFoldDB" id="A0A1H0JG98"/>
<dbReference type="Proteomes" id="UP000181686">
    <property type="component" value="Unassembled WGS sequence"/>
</dbReference>
<sequence>MDINENAPGNISQQDVTRGTDNETGHDPRHDEDNIPLPPDDEAPLEEDMSDVDAADSVAREHPDN</sequence>
<evidence type="ECO:0000313" key="4">
    <source>
        <dbReference type="Proteomes" id="UP000181686"/>
    </source>
</evidence>
<dbReference type="EMBL" id="MDGK01000009">
    <property type="protein sequence ID" value="OIN13043.1"/>
    <property type="molecule type" value="Genomic_DNA"/>
</dbReference>
<reference evidence="2 4" key="1">
    <citation type="submission" date="2016-08" db="EMBL/GenBank/DDBJ databases">
        <title>Draft genome sequence of the type strain of Pseudomonas extremorientalis LMG 19695T isolated from drinking water reservoir.</title>
        <authorList>
            <person name="Tambong J.T."/>
        </authorList>
    </citation>
    <scope>NUCLEOTIDE SEQUENCE [LARGE SCALE GENOMIC DNA]</scope>
    <source>
        <strain evidence="2 4">LMG 19695</strain>
    </source>
</reference>
<feature type="compositionally biased region" description="Basic and acidic residues" evidence="1">
    <location>
        <begin position="18"/>
        <end position="33"/>
    </location>
</feature>
<keyword evidence="5" id="KW-1185">Reference proteome</keyword>
<evidence type="ECO:0000256" key="1">
    <source>
        <dbReference type="SAM" id="MobiDB-lite"/>
    </source>
</evidence>
<feature type="region of interest" description="Disordered" evidence="1">
    <location>
        <begin position="1"/>
        <end position="65"/>
    </location>
</feature>
<dbReference type="RefSeq" id="WP_071488211.1">
    <property type="nucleotide sequence ID" value="NZ_CP089519.1"/>
</dbReference>
<organism evidence="2 4">
    <name type="scientific">Pseudomonas extremorientalis</name>
    <dbReference type="NCBI Taxonomy" id="169669"/>
    <lineage>
        <taxon>Bacteria</taxon>
        <taxon>Pseudomonadati</taxon>
        <taxon>Pseudomonadota</taxon>
        <taxon>Gammaproteobacteria</taxon>
        <taxon>Pseudomonadales</taxon>
        <taxon>Pseudomonadaceae</taxon>
        <taxon>Pseudomonas</taxon>
    </lineage>
</organism>
<name>A0A1H0JG98_9PSED</name>
<protein>
    <submittedName>
        <fullName evidence="2">Uncharacterized protein</fullName>
    </submittedName>
</protein>
<gene>
    <name evidence="2" type="ORF">BFN10_01980</name>
    <name evidence="3" type="ORF">SAMN04490184_0532</name>
</gene>
<accession>A0A1H0JG98</accession>
<dbReference type="Proteomes" id="UP000182654">
    <property type="component" value="Chromosome I"/>
</dbReference>
<evidence type="ECO:0000313" key="2">
    <source>
        <dbReference type="EMBL" id="OIN13043.1"/>
    </source>
</evidence>
<reference evidence="3 5" key="2">
    <citation type="submission" date="2016-10" db="EMBL/GenBank/DDBJ databases">
        <authorList>
            <person name="Varghese N."/>
            <person name="Submissions S."/>
        </authorList>
    </citation>
    <scope>NUCLEOTIDE SEQUENCE [LARGE SCALE GENOMIC DNA]</scope>
    <source>
        <strain evidence="3 5">BS2774</strain>
    </source>
</reference>
<proteinExistence type="predicted"/>